<dbReference type="Pfam" id="PF18935">
    <property type="entry name" value="DUF5683"/>
    <property type="match status" value="1"/>
</dbReference>
<protein>
    <recommendedName>
        <fullName evidence="1">DUF5683 domain-containing protein</fullName>
    </recommendedName>
</protein>
<sequence length="267" mass="30142">MKHYISPILFAAFALLLIAGGTVYAGEYTNSFRIKITEEDAVGESLKEDPVEAFNNAVEAAMKTGQSLGESELIGASRTKDFVLQDSWVKKEAHLQVTDLQVKKYRFWRPPGEPIRVSMNVDMQVDYIDVPKFTEDYEKTITGATYRSMAVPGWGQIYNRQYTTSILYGTAFWTFYVMFIQAAKNANSPDDLTNAALNFQIPALILWSFNVSEAATSRIMGRRGLENLRQAYRMDVQHEYVPLTERGIKFDFVLFTCSFGGGFSCGM</sequence>
<dbReference type="STRING" id="869212.Turpa_4146"/>
<dbReference type="InterPro" id="IPR043738">
    <property type="entry name" value="DUF5683"/>
</dbReference>
<feature type="domain" description="DUF5683" evidence="1">
    <location>
        <begin position="142"/>
        <end position="182"/>
    </location>
</feature>
<gene>
    <name evidence="2" type="ordered locus">Turpa_4146</name>
</gene>
<evidence type="ECO:0000313" key="3">
    <source>
        <dbReference type="Proteomes" id="UP000006048"/>
    </source>
</evidence>
<dbReference type="EMBL" id="CP002959">
    <property type="protein sequence ID" value="AFM14779.1"/>
    <property type="molecule type" value="Genomic_DNA"/>
</dbReference>
<dbReference type="HOGENOM" id="CLU_1041854_0_0_12"/>
<evidence type="ECO:0000313" key="2">
    <source>
        <dbReference type="EMBL" id="AFM14779.1"/>
    </source>
</evidence>
<dbReference type="KEGG" id="tpx:Turpa_4146"/>
<dbReference type="RefSeq" id="WP_014805254.1">
    <property type="nucleotide sequence ID" value="NC_018020.1"/>
</dbReference>
<name>I4BBX2_TURPD</name>
<organism evidence="2 3">
    <name type="scientific">Turneriella parva (strain ATCC BAA-1111 / DSM 21527 / NCTC 11395 / H)</name>
    <name type="common">Leptospira parva</name>
    <dbReference type="NCBI Taxonomy" id="869212"/>
    <lineage>
        <taxon>Bacteria</taxon>
        <taxon>Pseudomonadati</taxon>
        <taxon>Spirochaetota</taxon>
        <taxon>Spirochaetia</taxon>
        <taxon>Leptospirales</taxon>
        <taxon>Leptospiraceae</taxon>
        <taxon>Turneriella</taxon>
    </lineage>
</organism>
<reference evidence="2 3" key="1">
    <citation type="submission" date="2012-06" db="EMBL/GenBank/DDBJ databases">
        <title>The complete chromosome of genome of Turneriella parva DSM 21527.</title>
        <authorList>
            <consortium name="US DOE Joint Genome Institute (JGI-PGF)"/>
            <person name="Lucas S."/>
            <person name="Han J."/>
            <person name="Lapidus A."/>
            <person name="Bruce D."/>
            <person name="Goodwin L."/>
            <person name="Pitluck S."/>
            <person name="Peters L."/>
            <person name="Kyrpides N."/>
            <person name="Mavromatis K."/>
            <person name="Ivanova N."/>
            <person name="Mikhailova N."/>
            <person name="Chertkov O."/>
            <person name="Detter J.C."/>
            <person name="Tapia R."/>
            <person name="Han C."/>
            <person name="Land M."/>
            <person name="Hauser L."/>
            <person name="Markowitz V."/>
            <person name="Cheng J.-F."/>
            <person name="Hugenholtz P."/>
            <person name="Woyke T."/>
            <person name="Wu D."/>
            <person name="Gronow S."/>
            <person name="Wellnitz S."/>
            <person name="Brambilla E."/>
            <person name="Klenk H.-P."/>
            <person name="Eisen J.A."/>
        </authorList>
    </citation>
    <scope>NUCLEOTIDE SEQUENCE [LARGE SCALE GENOMIC DNA]</scope>
    <source>
        <strain evidence="3">ATCC BAA-1111 / DSM 21527 / NCTC 11395 / H</strain>
    </source>
</reference>
<accession>I4BBX2</accession>
<keyword evidence="3" id="KW-1185">Reference proteome</keyword>
<evidence type="ECO:0000259" key="1">
    <source>
        <dbReference type="Pfam" id="PF18935"/>
    </source>
</evidence>
<dbReference type="Proteomes" id="UP000006048">
    <property type="component" value="Chromosome"/>
</dbReference>
<dbReference type="AlphaFoldDB" id="I4BBX2"/>
<dbReference type="PATRIC" id="fig|869212.3.peg.4186"/>
<proteinExistence type="predicted"/>